<keyword evidence="1" id="KW-0812">Transmembrane</keyword>
<proteinExistence type="predicted"/>
<dbReference type="Gene3D" id="1.20.5.1230">
    <property type="entry name" value="Apolipoprotein A-I"/>
    <property type="match status" value="1"/>
</dbReference>
<evidence type="ECO:0000256" key="1">
    <source>
        <dbReference type="SAM" id="Phobius"/>
    </source>
</evidence>
<dbReference type="Proteomes" id="UP001200430">
    <property type="component" value="Unassembled WGS sequence"/>
</dbReference>
<accession>A0ABS9ERN9</accession>
<keyword evidence="1" id="KW-0472">Membrane</keyword>
<dbReference type="EMBL" id="JAKGUD010000005">
    <property type="protein sequence ID" value="MCF4142488.1"/>
    <property type="molecule type" value="Genomic_DNA"/>
</dbReference>
<feature type="transmembrane region" description="Helical" evidence="1">
    <location>
        <begin position="27"/>
        <end position="48"/>
    </location>
</feature>
<feature type="transmembrane region" description="Helical" evidence="1">
    <location>
        <begin position="124"/>
        <end position="146"/>
    </location>
</feature>
<dbReference type="RefSeq" id="WP_236099212.1">
    <property type="nucleotide sequence ID" value="NZ_JAKGUD010000005.1"/>
</dbReference>
<feature type="transmembrane region" description="Helical" evidence="1">
    <location>
        <begin position="166"/>
        <end position="190"/>
    </location>
</feature>
<comment type="caution">
    <text evidence="2">The sequence shown here is derived from an EMBL/GenBank/DDBJ whole genome shotgun (WGS) entry which is preliminary data.</text>
</comment>
<name>A0ABS9ERN9_9BACT</name>
<evidence type="ECO:0000313" key="3">
    <source>
        <dbReference type="Proteomes" id="UP001200430"/>
    </source>
</evidence>
<evidence type="ECO:0008006" key="4">
    <source>
        <dbReference type="Google" id="ProtNLM"/>
    </source>
</evidence>
<reference evidence="2 3" key="1">
    <citation type="submission" date="2022-01" db="EMBL/GenBank/DDBJ databases">
        <title>Dethiosulfovibrio faecalis sp. nov., a novel proteolytic, non-sulfur-reducing bacterium isolated from a marine aquaculture solid waste bioreactor.</title>
        <authorList>
            <person name="Grabowski S."/>
            <person name="Apolinario E."/>
            <person name="Schneider N."/>
            <person name="Marshall C.W."/>
            <person name="Sowers K.R."/>
        </authorList>
    </citation>
    <scope>NUCLEOTIDE SEQUENCE [LARGE SCALE GENOMIC DNA]</scope>
    <source>
        <strain evidence="2 3">DSM 12537</strain>
    </source>
</reference>
<keyword evidence="1" id="KW-1133">Transmembrane helix</keyword>
<gene>
    <name evidence="2" type="ORF">L2W38_06640</name>
</gene>
<protein>
    <recommendedName>
        <fullName evidence="4">MotA/TolQ/ExbB proton channel domain-containing protein</fullName>
    </recommendedName>
</protein>
<organism evidence="2 3">
    <name type="scientific">Dethiosulfovibrio marinus</name>
    <dbReference type="NCBI Taxonomy" id="133532"/>
    <lineage>
        <taxon>Bacteria</taxon>
        <taxon>Thermotogati</taxon>
        <taxon>Synergistota</taxon>
        <taxon>Synergistia</taxon>
        <taxon>Synergistales</taxon>
        <taxon>Dethiosulfovibrionaceae</taxon>
        <taxon>Dethiosulfovibrio</taxon>
    </lineage>
</organism>
<evidence type="ECO:0000313" key="2">
    <source>
        <dbReference type="EMBL" id="MCF4142488.1"/>
    </source>
</evidence>
<keyword evidence="3" id="KW-1185">Reference proteome</keyword>
<sequence length="653" mass="71820">MHLILEIYNLLVPFSLSDFHSFSADSITAFFILVSLIFAGGSLAYFLWKLLLSLDKDYFQIIKQTPAAESVPETVQVSSDLLAVWRDYRASFVYILDEMEKTSEDSNEYFGANRVLDRCMNIRYWTVLPGIFVGWGILGTFVGLTYGVGSFDTGSTEAIRGSISQLLAGMNTAFATSIWGMLLSIVFNIVEKWAFGRFHRSTAELIAHLNHLFKLSSAQEAQILQEKEQQTIKECVTDSLERLFTLNQEGQETRPSHFFRDLLQESKKQSQSLGNFSTDFAEVIGDAISNSMSNTLGQLSTAIQEMRQEKGKSTEEISLLIVDQLQNGIMDMMTQLQETVSGSTQDQLQELAQLMIRSGEALESVPREFQSAVGSFREEVGTMAKDLSEASGQSVGNAKEISSSIVDTMKTASEKLLASAETLEKSLAASAGHLGAEANRAASALGDQFRDGVNVLGEVTQGLKDSMNEILAEQNKTLQELNNAGRVLGDVIKEAGVAQGKFNTSAQSIHETLAQISAVGTEMDGSMKNIQRVQSEAIQLISDLKLEGKELAAQREIISAQVSQKLERLENLNQSYVEKFQVIEQGLKSIFEQIGEGLQQYQAGVETNLNSTLSAFSDHFKTAVGDLGSTVEEFEEYLGKVSDGIREPDLVKS</sequence>